<keyword evidence="1" id="KW-1185">Reference proteome</keyword>
<dbReference type="Proteomes" id="UP000515154">
    <property type="component" value="Unplaced"/>
</dbReference>
<evidence type="ECO:0000313" key="2">
    <source>
        <dbReference type="RefSeq" id="XP_029655055.1"/>
    </source>
</evidence>
<dbReference type="RefSeq" id="XP_029655055.1">
    <property type="nucleotide sequence ID" value="XM_029799195.2"/>
</dbReference>
<gene>
    <name evidence="2" type="primary">LOC115228650</name>
</gene>
<sequence>MISCDEFFGFLTKLQNSKRSSDIINFCKLLSIVGPNLASSNAKKLKESVRFLESQYSNPDMTVVFTIMDFIDVYKSNFSSEIRVKDDACIAEINRSRLIYSSGNKSINSKEISRNMKTDADNFQVVGKGNINYDVLIYCYIIG</sequence>
<dbReference type="KEGG" id="osn:115228650"/>
<accession>A0A6P7TYP1</accession>
<name>A0A6P7TYP1_9MOLL</name>
<organism evidence="1 2">
    <name type="scientific">Octopus sinensis</name>
    <name type="common">East Asian common octopus</name>
    <dbReference type="NCBI Taxonomy" id="2607531"/>
    <lineage>
        <taxon>Eukaryota</taxon>
        <taxon>Metazoa</taxon>
        <taxon>Spiralia</taxon>
        <taxon>Lophotrochozoa</taxon>
        <taxon>Mollusca</taxon>
        <taxon>Cephalopoda</taxon>
        <taxon>Coleoidea</taxon>
        <taxon>Octopodiformes</taxon>
        <taxon>Octopoda</taxon>
        <taxon>Incirrata</taxon>
        <taxon>Octopodidae</taxon>
        <taxon>Octopus</taxon>
    </lineage>
</organism>
<reference evidence="2" key="1">
    <citation type="submission" date="2025-08" db="UniProtKB">
        <authorList>
            <consortium name="RefSeq"/>
        </authorList>
    </citation>
    <scope>IDENTIFICATION</scope>
</reference>
<protein>
    <submittedName>
        <fullName evidence="2">Uncharacterized protein LOC115228650</fullName>
    </submittedName>
</protein>
<dbReference type="AlphaFoldDB" id="A0A6P7TYP1"/>
<dbReference type="Gene3D" id="1.25.40.180">
    <property type="match status" value="1"/>
</dbReference>
<evidence type="ECO:0000313" key="1">
    <source>
        <dbReference type="Proteomes" id="UP000515154"/>
    </source>
</evidence>
<proteinExistence type="predicted"/>